<evidence type="ECO:0008006" key="4">
    <source>
        <dbReference type="Google" id="ProtNLM"/>
    </source>
</evidence>
<keyword evidence="3" id="KW-1185">Reference proteome</keyword>
<reference evidence="2" key="1">
    <citation type="submission" date="2022-12" db="EMBL/GenBank/DDBJ databases">
        <title>Draft genome sequence of the thermophilic strain Brevibacillus thermoruber HT42, isolated from Los Humeros, Puebla, Mexico, with biotechnological potential.</title>
        <authorList>
            <person name="Lara Sanchez J."/>
            <person name="Solis Palacios R."/>
            <person name="Bustos Baena A.S."/>
            <person name="Ruz Baez A.E."/>
            <person name="Espinosa Luna G."/>
            <person name="Oliart Ros R.M."/>
        </authorList>
    </citation>
    <scope>NUCLEOTIDE SEQUENCE</scope>
    <source>
        <strain evidence="2">HT42</strain>
    </source>
</reference>
<dbReference type="Proteomes" id="UP001151071">
    <property type="component" value="Unassembled WGS sequence"/>
</dbReference>
<dbReference type="EMBL" id="JAPYYP010000008">
    <property type="protein sequence ID" value="MDA5108433.1"/>
    <property type="molecule type" value="Genomic_DNA"/>
</dbReference>
<sequence length="321" mass="37188">MSEFVTFTNEFGQTIQMSREDYQKKVIPNYLDKYWDEKEKLRDFAMGLVRDQFTEQAAVAADRLLELYGPIESALIFRAVVHMQAREFDKAKAMLIDCLERFPTSGTACTNLAKIYAFQGEEAKAFETLEAGLFKDPNQENGLNMYVESFLQFSKRDELKQRLEALAAKEGAWMPQLHMARLFLTEGNLLKAMQWYRQAIERAKGKDEVVMTVTGELGQAGYVYQLIQICEEYWSPTFPFPYAGFNYANALLATDQKEKAIAVLREMQQHLPDKYKPMVDHFLARVPGAQETEAAMREQAQAQTVPRQEESNKKSWWKFWQ</sequence>
<evidence type="ECO:0000313" key="3">
    <source>
        <dbReference type="Proteomes" id="UP001151071"/>
    </source>
</evidence>
<dbReference type="Pfam" id="PF13181">
    <property type="entry name" value="TPR_8"/>
    <property type="match status" value="1"/>
</dbReference>
<dbReference type="Pfam" id="PF14559">
    <property type="entry name" value="TPR_19"/>
    <property type="match status" value="1"/>
</dbReference>
<evidence type="ECO:0000256" key="1">
    <source>
        <dbReference type="SAM" id="MobiDB-lite"/>
    </source>
</evidence>
<dbReference type="SUPFAM" id="SSF48452">
    <property type="entry name" value="TPR-like"/>
    <property type="match status" value="1"/>
</dbReference>
<proteinExistence type="predicted"/>
<name>A0A9X3TQ46_9BACL</name>
<accession>A0A9X3TQ46</accession>
<feature type="region of interest" description="Disordered" evidence="1">
    <location>
        <begin position="298"/>
        <end position="321"/>
    </location>
</feature>
<evidence type="ECO:0000313" key="2">
    <source>
        <dbReference type="EMBL" id="MDA5108433.1"/>
    </source>
</evidence>
<protein>
    <recommendedName>
        <fullName evidence="4">Tetratricopeptide repeat protein</fullName>
    </recommendedName>
</protein>
<dbReference type="Gene3D" id="1.25.40.10">
    <property type="entry name" value="Tetratricopeptide repeat domain"/>
    <property type="match status" value="1"/>
</dbReference>
<dbReference type="RefSeq" id="WP_271139941.1">
    <property type="nucleotide sequence ID" value="NZ_JAPYYP010000008.1"/>
</dbReference>
<dbReference type="SMART" id="SM00028">
    <property type="entry name" value="TPR"/>
    <property type="match status" value="3"/>
</dbReference>
<organism evidence="2 3">
    <name type="scientific">Brevibacillus thermoruber</name>
    <dbReference type="NCBI Taxonomy" id="33942"/>
    <lineage>
        <taxon>Bacteria</taxon>
        <taxon>Bacillati</taxon>
        <taxon>Bacillota</taxon>
        <taxon>Bacilli</taxon>
        <taxon>Bacillales</taxon>
        <taxon>Paenibacillaceae</taxon>
        <taxon>Brevibacillus</taxon>
    </lineage>
</organism>
<gene>
    <name evidence="2" type="ORF">O3V59_08675</name>
</gene>
<comment type="caution">
    <text evidence="2">The sequence shown here is derived from an EMBL/GenBank/DDBJ whole genome shotgun (WGS) entry which is preliminary data.</text>
</comment>
<dbReference type="AlphaFoldDB" id="A0A9X3TQ46"/>
<dbReference type="InterPro" id="IPR019734">
    <property type="entry name" value="TPR_rpt"/>
</dbReference>
<dbReference type="InterPro" id="IPR011990">
    <property type="entry name" value="TPR-like_helical_dom_sf"/>
</dbReference>